<evidence type="ECO:0000313" key="2">
    <source>
        <dbReference type="EMBL" id="MFC2969295.1"/>
    </source>
</evidence>
<dbReference type="EMBL" id="JBHRSK010000011">
    <property type="protein sequence ID" value="MFC2969295.1"/>
    <property type="molecule type" value="Genomic_DNA"/>
</dbReference>
<keyword evidence="3" id="KW-1185">Reference proteome</keyword>
<feature type="signal peptide" evidence="1">
    <location>
        <begin position="1"/>
        <end position="21"/>
    </location>
</feature>
<gene>
    <name evidence="2" type="ORF">ACFOES_14410</name>
</gene>
<evidence type="ECO:0008006" key="4">
    <source>
        <dbReference type="Google" id="ProtNLM"/>
    </source>
</evidence>
<reference evidence="3" key="1">
    <citation type="journal article" date="2019" name="Int. J. Syst. Evol. Microbiol.">
        <title>The Global Catalogue of Microorganisms (GCM) 10K type strain sequencing project: providing services to taxonomists for standard genome sequencing and annotation.</title>
        <authorList>
            <consortium name="The Broad Institute Genomics Platform"/>
            <consortium name="The Broad Institute Genome Sequencing Center for Infectious Disease"/>
            <person name="Wu L."/>
            <person name="Ma J."/>
        </authorList>
    </citation>
    <scope>NUCLEOTIDE SEQUENCE [LARGE SCALE GENOMIC DNA]</scope>
    <source>
        <strain evidence="3">KCTC 62192</strain>
    </source>
</reference>
<sequence length="230" mass="24569">MSGRGAVLVCAALACAATGGAAPARAGAWPRAPGHFFLSTAVTGWRDSRGVEARGELFLEYGLKDGWTLGLESELGASGGGDVFVGAYRMAPWSSGRDKLRWGLALGRRRVPGGGTVTILRPALAWGRGFGAGRLPWPGWEQVELQAELWPATWQIAPKIEVTLGVKPSDRWAAMLQVRADAYPGAPRKLRLVPGLIRRLGRHARLAISPGMTIIGGHDADLKLAVWTEF</sequence>
<evidence type="ECO:0000256" key="1">
    <source>
        <dbReference type="SAM" id="SignalP"/>
    </source>
</evidence>
<dbReference type="Proteomes" id="UP001595443">
    <property type="component" value="Unassembled WGS sequence"/>
</dbReference>
<dbReference type="PROSITE" id="PS51257">
    <property type="entry name" value="PROKAR_LIPOPROTEIN"/>
    <property type="match status" value="1"/>
</dbReference>
<proteinExistence type="predicted"/>
<evidence type="ECO:0000313" key="3">
    <source>
        <dbReference type="Proteomes" id="UP001595443"/>
    </source>
</evidence>
<keyword evidence="1" id="KW-0732">Signal</keyword>
<accession>A0ABV7AKA3</accession>
<dbReference type="RefSeq" id="WP_377834004.1">
    <property type="nucleotide sequence ID" value="NZ_JBHRSK010000011.1"/>
</dbReference>
<protein>
    <recommendedName>
        <fullName evidence="4">Cellulose biosynthesis protein BcsS</fullName>
    </recommendedName>
</protein>
<feature type="chain" id="PRO_5046476901" description="Cellulose biosynthesis protein BcsS" evidence="1">
    <location>
        <begin position="22"/>
        <end position="230"/>
    </location>
</feature>
<organism evidence="2 3">
    <name type="scientific">Acidimangrovimonas pyrenivorans</name>
    <dbReference type="NCBI Taxonomy" id="2030798"/>
    <lineage>
        <taxon>Bacteria</taxon>
        <taxon>Pseudomonadati</taxon>
        <taxon>Pseudomonadota</taxon>
        <taxon>Alphaproteobacteria</taxon>
        <taxon>Rhodobacterales</taxon>
        <taxon>Paracoccaceae</taxon>
        <taxon>Acidimangrovimonas</taxon>
    </lineage>
</organism>
<name>A0ABV7AKA3_9RHOB</name>
<comment type="caution">
    <text evidence="2">The sequence shown here is derived from an EMBL/GenBank/DDBJ whole genome shotgun (WGS) entry which is preliminary data.</text>
</comment>